<evidence type="ECO:0000256" key="2">
    <source>
        <dbReference type="SAM" id="SignalP"/>
    </source>
</evidence>
<name>A0ABW9QUR1_9ACTN</name>
<organism evidence="4 5">
    <name type="scientific">Acidiferrimicrobium australe</name>
    <dbReference type="NCBI Taxonomy" id="2664430"/>
    <lineage>
        <taxon>Bacteria</taxon>
        <taxon>Bacillati</taxon>
        <taxon>Actinomycetota</taxon>
        <taxon>Acidimicrobiia</taxon>
        <taxon>Acidimicrobiales</taxon>
        <taxon>Acidimicrobiaceae</taxon>
        <taxon>Acidiferrimicrobium</taxon>
    </lineage>
</organism>
<evidence type="ECO:0000313" key="4">
    <source>
        <dbReference type="EMBL" id="MST32123.1"/>
    </source>
</evidence>
<comment type="caution">
    <text evidence="4">The sequence shown here is derived from an EMBL/GenBank/DDBJ whole genome shotgun (WGS) entry which is preliminary data.</text>
</comment>
<protein>
    <submittedName>
        <fullName evidence="4">DUF4397 domain-containing protein</fullName>
    </submittedName>
</protein>
<keyword evidence="5" id="KW-1185">Reference proteome</keyword>
<feature type="transmembrane region" description="Helical" evidence="1">
    <location>
        <begin position="247"/>
        <end position="268"/>
    </location>
</feature>
<reference evidence="4 5" key="1">
    <citation type="submission" date="2019-11" db="EMBL/GenBank/DDBJ databases">
        <title>Acidiferrimicrobium australis gen. nov., sp. nov., an acidophilic and obligately heterotrophic, member of the Actinobacteria that catalyses dissimilatory oxido- reduction of iron isolated from metal-rich acidic water in Chile.</title>
        <authorList>
            <person name="Gonzalez D."/>
            <person name="Huber K."/>
            <person name="Hedrich S."/>
            <person name="Rojas-Villalobos C."/>
            <person name="Quatrini R."/>
            <person name="Dinamarca M.A."/>
            <person name="Schwarz A."/>
            <person name="Canales C."/>
            <person name="Nancucheo I."/>
        </authorList>
    </citation>
    <scope>NUCLEOTIDE SEQUENCE [LARGE SCALE GENOMIC DNA]</scope>
    <source>
        <strain evidence="4 5">USS-CCA1</strain>
    </source>
</reference>
<dbReference type="Pfam" id="PF14344">
    <property type="entry name" value="DUF4397"/>
    <property type="match status" value="1"/>
</dbReference>
<gene>
    <name evidence="4" type="ORF">GHK86_05205</name>
</gene>
<keyword evidence="1" id="KW-0812">Transmembrane</keyword>
<dbReference type="InterPro" id="IPR025510">
    <property type="entry name" value="DUF4397"/>
</dbReference>
<keyword evidence="2" id="KW-0732">Signal</keyword>
<dbReference type="Proteomes" id="UP000437736">
    <property type="component" value="Unassembled WGS sequence"/>
</dbReference>
<evidence type="ECO:0000313" key="5">
    <source>
        <dbReference type="Proteomes" id="UP000437736"/>
    </source>
</evidence>
<evidence type="ECO:0000259" key="3">
    <source>
        <dbReference type="Pfam" id="PF14344"/>
    </source>
</evidence>
<feature type="domain" description="DUF4397" evidence="3">
    <location>
        <begin position="33"/>
        <end position="147"/>
    </location>
</feature>
<feature type="chain" id="PRO_5047307535" evidence="2">
    <location>
        <begin position="29"/>
        <end position="273"/>
    </location>
</feature>
<evidence type="ECO:0000256" key="1">
    <source>
        <dbReference type="SAM" id="Phobius"/>
    </source>
</evidence>
<keyword evidence="1" id="KW-1133">Transmembrane helix</keyword>
<feature type="signal peptide" evidence="2">
    <location>
        <begin position="1"/>
        <end position="28"/>
    </location>
</feature>
<keyword evidence="1" id="KW-0472">Membrane</keyword>
<proteinExistence type="predicted"/>
<dbReference type="EMBL" id="WJHE01000218">
    <property type="protein sequence ID" value="MST32123.1"/>
    <property type="molecule type" value="Genomic_DNA"/>
</dbReference>
<accession>A0ABW9QUR1</accession>
<sequence length="273" mass="26404">MARPLRSLAAGLALGAAALTVAATPAGATGTGTVTVIHGVPGATVDVCANGSAAISDFTYKSQKTLSLPAGTYDLGIVPTGKPCTASNYLATASAPLAAGENVSVVAYLTTSGKPTLGLYANDLSAVPSGQGRLVLSHNANAPTVKVVAGTSTLVPSLAPGSQAAVVVPAQSYSGVNVEVASSGAAAISNATVPVTADADTIVYVVGDSSAGYSTVAQSIPLTPSASVPGSVVTGNSPVGTTHDLPLAGLAGALAVAGALFGVSLRALRRRRA</sequence>